<accession>F9W3R1</accession>
<name>F9W3R1_TRYCI</name>
<gene>
    <name evidence="1" type="ORF">TCIL3000_0_27290</name>
</gene>
<evidence type="ECO:0000313" key="2">
    <source>
        <dbReference type="Proteomes" id="UP000000702"/>
    </source>
</evidence>
<dbReference type="Proteomes" id="UP000000702">
    <property type="component" value="Unassembled WGS sequence"/>
</dbReference>
<dbReference type="AlphaFoldDB" id="F9W3R1"/>
<evidence type="ECO:0000313" key="1">
    <source>
        <dbReference type="EMBL" id="CCD11784.1"/>
    </source>
</evidence>
<reference evidence="2" key="1">
    <citation type="submission" date="2011-07" db="EMBL/GenBank/DDBJ databases">
        <title>Divergent evolution of antigenic variation in African trypanosomes.</title>
        <authorList>
            <person name="Jackson A.P."/>
            <person name="Berry A."/>
            <person name="Allison H.C."/>
            <person name="Burton P."/>
            <person name="Anderson J."/>
            <person name="Aslett M."/>
            <person name="Brown R."/>
            <person name="Corton N."/>
            <person name="Harris D."/>
            <person name="Hauser H."/>
            <person name="Gamble J."/>
            <person name="Gilderthorp R."/>
            <person name="McQuillan J."/>
            <person name="Quail M.A."/>
            <person name="Sanders M."/>
            <person name="Van Tonder A."/>
            <person name="Ginger M.L."/>
            <person name="Donelson J.E."/>
            <person name="Field M.C."/>
            <person name="Barry J.D."/>
            <person name="Berriman M."/>
            <person name="Hertz-Fowler C."/>
        </authorList>
    </citation>
    <scope>NUCLEOTIDE SEQUENCE [LARGE SCALE GENOMIC DNA]</scope>
    <source>
        <strain evidence="2">IL3000</strain>
    </source>
</reference>
<reference evidence="1 2" key="2">
    <citation type="journal article" date="2012" name="Proc. Natl. Acad. Sci. U.S.A.">
        <title>Antigenic diversity is generated by distinct evolutionary mechanisms in African trypanosome species.</title>
        <authorList>
            <person name="Jackson A.P."/>
            <person name="Berry A."/>
            <person name="Aslett M."/>
            <person name="Allison H.C."/>
            <person name="Burton P."/>
            <person name="Vavrova-Anderson J."/>
            <person name="Brown R."/>
            <person name="Browne H."/>
            <person name="Corton N."/>
            <person name="Hauser H."/>
            <person name="Gamble J."/>
            <person name="Gilderthorp R."/>
            <person name="Marcello L."/>
            <person name="McQuillan J."/>
            <person name="Otto T.D."/>
            <person name="Quail M.A."/>
            <person name="Sanders M.J."/>
            <person name="van Tonder A."/>
            <person name="Ginger M.L."/>
            <person name="Field M.C."/>
            <person name="Barry J.D."/>
            <person name="Hertz-Fowler C."/>
            <person name="Berriman M."/>
        </authorList>
    </citation>
    <scope>NUCLEOTIDE SEQUENCE [LARGE SCALE GENOMIC DNA]</scope>
    <source>
        <strain evidence="1 2">IL3000</strain>
    </source>
</reference>
<proteinExistence type="predicted"/>
<keyword evidence="2" id="KW-1185">Reference proteome</keyword>
<dbReference type="EMBL" id="CAEQ01000456">
    <property type="protein sequence ID" value="CCD11784.1"/>
    <property type="molecule type" value="Genomic_DNA"/>
</dbReference>
<protein>
    <submittedName>
        <fullName evidence="1">Uncharacterized protein</fullName>
    </submittedName>
</protein>
<sequence>MQAARWRCKLFASECLSRVAVRNCLVVGWCCFGSPTDMPRHYNRQTTALKYHNSTKRRRERHEALRWNDSLEFVQWPSVEADVPEVERFQDYVAETCHPHLFFCLCGYWIGTIGGPSTTRKGLVACITFHTSLGIASVALARCY</sequence>
<comment type="caution">
    <text evidence="1">The sequence shown here is derived from an EMBL/GenBank/DDBJ whole genome shotgun (WGS) entry which is preliminary data.</text>
</comment>
<organism evidence="1 2">
    <name type="scientific">Trypanosoma congolense (strain IL3000)</name>
    <dbReference type="NCBI Taxonomy" id="1068625"/>
    <lineage>
        <taxon>Eukaryota</taxon>
        <taxon>Discoba</taxon>
        <taxon>Euglenozoa</taxon>
        <taxon>Kinetoplastea</taxon>
        <taxon>Metakinetoplastina</taxon>
        <taxon>Trypanosomatida</taxon>
        <taxon>Trypanosomatidae</taxon>
        <taxon>Trypanosoma</taxon>
        <taxon>Nannomonas</taxon>
    </lineage>
</organism>